<dbReference type="InterPro" id="IPR029068">
    <property type="entry name" value="Glyas_Bleomycin-R_OHBP_Dase"/>
</dbReference>
<evidence type="ECO:0000259" key="1">
    <source>
        <dbReference type="PROSITE" id="PS51819"/>
    </source>
</evidence>
<keyword evidence="3" id="KW-1185">Reference proteome</keyword>
<sequence length="120" mass="12770">MFDHIGLKVKNLDASLQFYQAALENLGYVLAVQGDGYAGFGPPEQPALWLYAATDTPAGTTHVAFRAADHKQVKGFHAAGLRAGGRDNGKPGLRTEYSPTYYGAFLIDPDGNNVEAVCPG</sequence>
<dbReference type="KEGG" id="cfu:CFU_0104"/>
<dbReference type="PANTHER" id="PTHR35006">
    <property type="entry name" value="GLYOXALASE FAMILY PROTEIN (AFU_ORTHOLOGUE AFUA_5G14830)"/>
    <property type="match status" value="1"/>
</dbReference>
<dbReference type="SUPFAM" id="SSF54593">
    <property type="entry name" value="Glyoxalase/Bleomycin resistance protein/Dihydroxybiphenyl dioxygenase"/>
    <property type="match status" value="1"/>
</dbReference>
<dbReference type="eggNOG" id="COG0346">
    <property type="taxonomic scope" value="Bacteria"/>
</dbReference>
<reference evidence="2 3" key="1">
    <citation type="journal article" date="2004" name="Environ. Microbiol.">
        <title>Phylogeny-function analysis of (meta)genomic libraries: screening for expression of ribosomal RNA genes by large-insert library fluorescent in situ hybridization (LIL-FISH).</title>
        <authorList>
            <person name="Leveau J.H."/>
            <person name="Gerards S."/>
            <person name="de Boer W."/>
            <person name="van Veen J.A."/>
        </authorList>
    </citation>
    <scope>NUCLEOTIDE SEQUENCE [LARGE SCALE GENOMIC DNA]</scope>
    <source>
        <strain evidence="2 3">Ter331</strain>
    </source>
</reference>
<gene>
    <name evidence="2" type="ordered locus">CFU_0104</name>
</gene>
<organism evidence="2 3">
    <name type="scientific">Collimonas fungivorans (strain Ter331)</name>
    <dbReference type="NCBI Taxonomy" id="1005048"/>
    <lineage>
        <taxon>Bacteria</taxon>
        <taxon>Pseudomonadati</taxon>
        <taxon>Pseudomonadota</taxon>
        <taxon>Betaproteobacteria</taxon>
        <taxon>Burkholderiales</taxon>
        <taxon>Oxalobacteraceae</taxon>
        <taxon>Collimonas</taxon>
    </lineage>
</organism>
<reference evidence="3" key="6">
    <citation type="submission" date="2011-05" db="EMBL/GenBank/DDBJ databases">
        <title>Complete sequence of Collimonas fungivorans Ter331.</title>
        <authorList>
            <person name="Leveau J.H."/>
        </authorList>
    </citation>
    <scope>NUCLEOTIDE SEQUENCE [LARGE SCALE GENOMIC DNA]</scope>
    <source>
        <strain evidence="3">Ter331</strain>
    </source>
</reference>
<dbReference type="Proteomes" id="UP000008392">
    <property type="component" value="Chromosome"/>
</dbReference>
<dbReference type="Gene3D" id="3.10.180.10">
    <property type="entry name" value="2,3-Dihydroxybiphenyl 1,2-Dioxygenase, domain 1"/>
    <property type="match status" value="1"/>
</dbReference>
<reference evidence="2 3" key="2">
    <citation type="journal article" date="2006" name="J. Microbiol. Methods">
        <title>Genomic flank-sequencing of plasposon insertion sites for rapid identification of functional genes.</title>
        <authorList>
            <person name="Leveau J.H."/>
            <person name="Gerards S."/>
            <person name="Fritsche K."/>
            <person name="Zondag G."/>
            <person name="van Veen J.A."/>
        </authorList>
    </citation>
    <scope>NUCLEOTIDE SEQUENCE [LARGE SCALE GENOMIC DNA]</scope>
    <source>
        <strain evidence="2 3">Ter331</strain>
    </source>
</reference>
<dbReference type="RefSeq" id="WP_014004097.1">
    <property type="nucleotide sequence ID" value="NC_015856.1"/>
</dbReference>
<dbReference type="EMBL" id="CP002745">
    <property type="protein sequence ID" value="AEK59942.1"/>
    <property type="molecule type" value="Genomic_DNA"/>
</dbReference>
<feature type="domain" description="VOC" evidence="1">
    <location>
        <begin position="1"/>
        <end position="119"/>
    </location>
</feature>
<reference evidence="2 3" key="3">
    <citation type="journal article" date="2008" name="FEMS Microbiol. Ecol.">
        <title>Identification and characterization of genes underlying chitinolysis in Collimonas fungivorans Ter331.</title>
        <authorList>
            <person name="Fritsche K."/>
            <person name="de Boer W."/>
            <person name="Gerards S."/>
            <person name="van den Berg M."/>
            <person name="van Veen J.A."/>
            <person name="Leveau J.H."/>
        </authorList>
    </citation>
    <scope>NUCLEOTIDE SEQUENCE [LARGE SCALE GENOMIC DNA]</scope>
    <source>
        <strain evidence="2 3">Ter331</strain>
    </source>
</reference>
<evidence type="ECO:0000313" key="2">
    <source>
        <dbReference type="EMBL" id="AEK59942.1"/>
    </source>
</evidence>
<name>G0AG51_COLFT</name>
<dbReference type="Pfam" id="PF00903">
    <property type="entry name" value="Glyoxalase"/>
    <property type="match status" value="1"/>
</dbReference>
<dbReference type="PROSITE" id="PS51819">
    <property type="entry name" value="VOC"/>
    <property type="match status" value="1"/>
</dbReference>
<dbReference type="CDD" id="cd07262">
    <property type="entry name" value="VOC_like"/>
    <property type="match status" value="1"/>
</dbReference>
<dbReference type="AlphaFoldDB" id="G0AG51"/>
<reference evidence="2 3" key="4">
    <citation type="journal article" date="2010" name="Environ. Microbiol.">
        <title>The bacterial genus Collimonas: mycophagy, weathering and other adaptive solutions to life in oligotrophic soil environments.</title>
        <authorList>
            <person name="Leveau J.H."/>
            <person name="Uroz S."/>
            <person name="de Boer W."/>
        </authorList>
    </citation>
    <scope>NUCLEOTIDE SEQUENCE [LARGE SCALE GENOMIC DNA]</scope>
    <source>
        <strain evidence="2 3">Ter331</strain>
    </source>
</reference>
<proteinExistence type="predicted"/>
<reference evidence="2 3" key="5">
    <citation type="journal article" date="2011" name="ISME J.">
        <title>Dual transcriptional profiling of a bacterial/fungal confrontation: Collimonas fungivorans versus Aspergillus niger.</title>
        <authorList>
            <person name="Mela F."/>
            <person name="Fritsche K."/>
            <person name="de Boer W."/>
            <person name="van Veen J.A."/>
            <person name="de Graaff L.H."/>
            <person name="van den Berg M."/>
            <person name="Leveau J.H."/>
        </authorList>
    </citation>
    <scope>NUCLEOTIDE SEQUENCE [LARGE SCALE GENOMIC DNA]</scope>
    <source>
        <strain evidence="2 3">Ter331</strain>
    </source>
</reference>
<evidence type="ECO:0000313" key="3">
    <source>
        <dbReference type="Proteomes" id="UP000008392"/>
    </source>
</evidence>
<dbReference type="STRING" id="1005048.CFU_0104"/>
<dbReference type="InterPro" id="IPR037523">
    <property type="entry name" value="VOC_core"/>
</dbReference>
<dbReference type="InterPro" id="IPR004360">
    <property type="entry name" value="Glyas_Fos-R_dOase_dom"/>
</dbReference>
<dbReference type="HOGENOM" id="CLU_046006_6_1_4"/>
<protein>
    <recommendedName>
        <fullName evidence="1">VOC domain-containing protein</fullName>
    </recommendedName>
</protein>
<accession>G0AG51</accession>
<dbReference type="PANTHER" id="PTHR35006:SF2">
    <property type="entry name" value="GLYOXALASE FAMILY PROTEIN (AFU_ORTHOLOGUE AFUA_5G14830)"/>
    <property type="match status" value="1"/>
</dbReference>